<evidence type="ECO:0000313" key="1">
    <source>
        <dbReference type="EMBL" id="SYX85400.1"/>
    </source>
</evidence>
<sequence>MHALIELREQIEDQLIHLGLRSGKQVVIQYKVLNSYFMSNLRK</sequence>
<evidence type="ECO:0000313" key="2">
    <source>
        <dbReference type="Proteomes" id="UP000304148"/>
    </source>
</evidence>
<reference evidence="2" key="1">
    <citation type="submission" date="2018-08" db="EMBL/GenBank/DDBJ databases">
        <authorList>
            <person name="Chevrot R."/>
        </authorList>
    </citation>
    <scope>NUCLEOTIDE SEQUENCE [LARGE SCALE GENOMIC DNA]</scope>
</reference>
<protein>
    <submittedName>
        <fullName evidence="1">Uncharacterized protein</fullName>
    </submittedName>
</protein>
<name>A0A383REJ2_PAEAL</name>
<organism evidence="1 2">
    <name type="scientific">Paenibacillus alvei</name>
    <name type="common">Bacillus alvei</name>
    <dbReference type="NCBI Taxonomy" id="44250"/>
    <lineage>
        <taxon>Bacteria</taxon>
        <taxon>Bacillati</taxon>
        <taxon>Bacillota</taxon>
        <taxon>Bacilli</taxon>
        <taxon>Bacillales</taxon>
        <taxon>Paenibacillaceae</taxon>
        <taxon>Paenibacillus</taxon>
    </lineage>
</organism>
<dbReference type="AlphaFoldDB" id="A0A383REJ2"/>
<dbReference type="EMBL" id="LS992241">
    <property type="protein sequence ID" value="SYX85400.1"/>
    <property type="molecule type" value="Genomic_DNA"/>
</dbReference>
<dbReference type="Proteomes" id="UP000304148">
    <property type="component" value="Chromosome"/>
</dbReference>
<proteinExistence type="predicted"/>
<gene>
    <name evidence="1" type="ORF">PBLR_13822</name>
</gene>
<accession>A0A383REJ2</accession>